<dbReference type="Proteomes" id="UP001243757">
    <property type="component" value="Unassembled WGS sequence"/>
</dbReference>
<accession>A0ABT7F7Q4</accession>
<proteinExistence type="predicted"/>
<dbReference type="Gene3D" id="3.30.70.1520">
    <property type="entry name" value="Heterotetrameric sarcosine oxidase"/>
    <property type="match status" value="1"/>
</dbReference>
<name>A0ABT7F7Q4_9RHOB</name>
<dbReference type="EMBL" id="JASNJD010000026">
    <property type="protein sequence ID" value="MDK3020525.1"/>
    <property type="molecule type" value="Genomic_DNA"/>
</dbReference>
<evidence type="ECO:0000313" key="1">
    <source>
        <dbReference type="EMBL" id="MDK3020525.1"/>
    </source>
</evidence>
<dbReference type="Gene3D" id="3.30.1360.120">
    <property type="entry name" value="Probable tRNA modification gtpase trme, domain 1"/>
    <property type="match status" value="1"/>
</dbReference>
<dbReference type="InterPro" id="IPR027266">
    <property type="entry name" value="TrmE/GcvT-like"/>
</dbReference>
<dbReference type="RefSeq" id="WP_284483177.1">
    <property type="nucleotide sequence ID" value="NZ_JASNJD010000026.1"/>
</dbReference>
<dbReference type="Pfam" id="PF04268">
    <property type="entry name" value="SoxG"/>
    <property type="match status" value="1"/>
</dbReference>
<evidence type="ECO:0000313" key="2">
    <source>
        <dbReference type="Proteomes" id="UP001243757"/>
    </source>
</evidence>
<protein>
    <submittedName>
        <fullName evidence="1">Sarcosine oxidase subunit gamma family protein</fullName>
    </submittedName>
</protein>
<comment type="caution">
    <text evidence="1">The sequence shown here is derived from an EMBL/GenBank/DDBJ whole genome shotgun (WGS) entry which is preliminary data.</text>
</comment>
<sequence length="188" mass="19525">MSDPISPLSGARFDGIAHIEEAGPAGMITLRGDLASKPVKSIAATVTGAKLPAQGQIVFGKTGAVAWMSPDELMLFCAYEAAPAGVELATASFGAAHGLAVDVSDARAKFRISGPAAREVMGKIFPIDFAPGQFEPGRFRRSRMGQIAAAVWMEADGSFGIICFRSVAEYAFALLNESALPGSAVGIY</sequence>
<gene>
    <name evidence="1" type="ORF">QO033_22845</name>
</gene>
<reference evidence="1 2" key="1">
    <citation type="submission" date="2023-05" db="EMBL/GenBank/DDBJ databases">
        <title>Pseudodonghicola sp. nov.</title>
        <authorList>
            <person name="Huang J."/>
        </authorList>
    </citation>
    <scope>NUCLEOTIDE SEQUENCE [LARGE SCALE GENOMIC DNA]</scope>
    <source>
        <strain evidence="1 2">IC7</strain>
    </source>
</reference>
<organism evidence="1 2">
    <name type="scientific">Pseudodonghicola flavimaris</name>
    <dbReference type="NCBI Taxonomy" id="3050036"/>
    <lineage>
        <taxon>Bacteria</taxon>
        <taxon>Pseudomonadati</taxon>
        <taxon>Pseudomonadota</taxon>
        <taxon>Alphaproteobacteria</taxon>
        <taxon>Rhodobacterales</taxon>
        <taxon>Paracoccaceae</taxon>
        <taxon>Pseudodonghicola</taxon>
    </lineage>
</organism>
<dbReference type="SUPFAM" id="SSF103025">
    <property type="entry name" value="Folate-binding domain"/>
    <property type="match status" value="1"/>
</dbReference>
<dbReference type="InterPro" id="IPR007375">
    <property type="entry name" value="SoxG"/>
</dbReference>
<keyword evidence="2" id="KW-1185">Reference proteome</keyword>